<protein>
    <recommendedName>
        <fullName evidence="2">Terminase large subunit gp17-like C-terminal domain-containing protein</fullName>
    </recommendedName>
</protein>
<dbReference type="OrthoDB" id="378710at2"/>
<reference evidence="3 4" key="1">
    <citation type="journal article" date="2015" name="BMC Genomics">
        <title>Genome mining reveals unlocked bioactive potential of marine Gram-negative bacteria.</title>
        <authorList>
            <person name="Machado H."/>
            <person name="Sonnenschein E.C."/>
            <person name="Melchiorsen J."/>
            <person name="Gram L."/>
        </authorList>
    </citation>
    <scope>NUCLEOTIDE SEQUENCE [LARGE SCALE GENOMIC DNA]</scope>
    <source>
        <strain evidence="3 4">S2757</strain>
    </source>
</reference>
<name>A0A0F4NJC6_9VIBR</name>
<dbReference type="Gene3D" id="3.30.420.240">
    <property type="match status" value="1"/>
</dbReference>
<dbReference type="Pfam" id="PF17289">
    <property type="entry name" value="Terminase_6C"/>
    <property type="match status" value="1"/>
</dbReference>
<gene>
    <name evidence="3" type="ORF">TW81_09850</name>
</gene>
<dbReference type="PATRIC" id="fig|579748.3.peg.2024"/>
<evidence type="ECO:0000259" key="2">
    <source>
        <dbReference type="Pfam" id="PF17289"/>
    </source>
</evidence>
<sequence>MNKTEQAELVAYLQSLPRLADGDRAQRVENALADFWTFIQTYFSHHIDDAEVETSTFRKFCHEELEELSWLHKKMLFTAYRGAAKTTVITRLYSLWQLVRCAFRYEVVICATDGLVEDTFDFFRTELENNQNLIHDFEIVQGSTWRLTELVVHVGDHLCKMEGLGAGVKIRGKNFLSYRPDFIIVDDIENDEQVESKQQRDKLERWFKKAIMKLPARKKRYRLFVVGTVLHNDSLLMRLSKRKDFVFYNFPLVIQFPHEMGDPDNINLDGLILDDPEIDGTEVMEEYFEDKESFMSEFQNQPISKEGLLFEEYVTFDRMPKCDVYYLGLDPSMGKKKGDYFGVALIGKKEHKFYATVKGYRMSPVKLIPRIIALYAKYQKIAPTTIACETVQFQEFFKDVLKKEALEIGIPLAVKELRNTAPKPLRIDSIAPLINDGTIEVHEKDHLLIEELDTYPSSAHDDLLDSLEMAYRLFRVAAHLNLKQVRAKLKKKNFAKFKKKYA</sequence>
<dbReference type="STRING" id="579748.TW81_09850"/>
<dbReference type="InterPro" id="IPR035421">
    <property type="entry name" value="Terminase_6C"/>
</dbReference>
<dbReference type="Gene3D" id="3.40.50.300">
    <property type="entry name" value="P-loop containing nucleotide triphosphate hydrolases"/>
    <property type="match status" value="1"/>
</dbReference>
<keyword evidence="4" id="KW-1185">Reference proteome</keyword>
<dbReference type="RefSeq" id="WP_045955528.1">
    <property type="nucleotide sequence ID" value="NZ_JXXV01000016.1"/>
</dbReference>
<dbReference type="Proteomes" id="UP000033673">
    <property type="component" value="Unassembled WGS sequence"/>
</dbReference>
<dbReference type="InterPro" id="IPR006517">
    <property type="entry name" value="Phage_terminase_lsu-like_C"/>
</dbReference>
<evidence type="ECO:0000256" key="1">
    <source>
        <dbReference type="ARBA" id="ARBA00022612"/>
    </source>
</evidence>
<dbReference type="NCBIfam" id="TIGR01630">
    <property type="entry name" value="psiM2_ORF9"/>
    <property type="match status" value="1"/>
</dbReference>
<dbReference type="AlphaFoldDB" id="A0A0F4NJC6"/>
<comment type="caution">
    <text evidence="3">The sequence shown here is derived from an EMBL/GenBank/DDBJ whole genome shotgun (WGS) entry which is preliminary data.</text>
</comment>
<dbReference type="EMBL" id="JXXV01000016">
    <property type="protein sequence ID" value="KJY83290.1"/>
    <property type="molecule type" value="Genomic_DNA"/>
</dbReference>
<organism evidence="3 4">
    <name type="scientific">Vibrio galatheae</name>
    <dbReference type="NCBI Taxonomy" id="579748"/>
    <lineage>
        <taxon>Bacteria</taxon>
        <taxon>Pseudomonadati</taxon>
        <taxon>Pseudomonadota</taxon>
        <taxon>Gammaproteobacteria</taxon>
        <taxon>Vibrionales</taxon>
        <taxon>Vibrionaceae</taxon>
        <taxon>Vibrio</taxon>
    </lineage>
</organism>
<evidence type="ECO:0000313" key="4">
    <source>
        <dbReference type="Proteomes" id="UP000033673"/>
    </source>
</evidence>
<keyword evidence="1" id="KW-1188">Viral release from host cell</keyword>
<evidence type="ECO:0000313" key="3">
    <source>
        <dbReference type="EMBL" id="KJY83290.1"/>
    </source>
</evidence>
<dbReference type="InterPro" id="IPR027417">
    <property type="entry name" value="P-loop_NTPase"/>
</dbReference>
<accession>A0A0F4NJC6</accession>
<feature type="domain" description="Terminase large subunit gp17-like C-terminal" evidence="2">
    <location>
        <begin position="328"/>
        <end position="471"/>
    </location>
</feature>
<proteinExistence type="predicted"/>